<dbReference type="STRING" id="1527.SAMN04489757_11059"/>
<dbReference type="Proteomes" id="UP000198806">
    <property type="component" value="Unassembled WGS sequence"/>
</dbReference>
<protein>
    <submittedName>
        <fullName evidence="1">Phage uncharacterized protein (Phage_XkdX)</fullName>
    </submittedName>
</protein>
<proteinExistence type="predicted"/>
<gene>
    <name evidence="1" type="ORF">SAMN04489757_11059</name>
</gene>
<dbReference type="OrthoDB" id="1779343at2"/>
<organism evidence="1 2">
    <name type="scientific">Anaerocolumna aminovalerica</name>
    <dbReference type="NCBI Taxonomy" id="1527"/>
    <lineage>
        <taxon>Bacteria</taxon>
        <taxon>Bacillati</taxon>
        <taxon>Bacillota</taxon>
        <taxon>Clostridia</taxon>
        <taxon>Lachnospirales</taxon>
        <taxon>Lachnospiraceae</taxon>
        <taxon>Anaerocolumna</taxon>
    </lineage>
</organism>
<dbReference type="RefSeq" id="WP_091685778.1">
    <property type="nucleotide sequence ID" value="NZ_BAABFM010000061.1"/>
</dbReference>
<dbReference type="AlphaFoldDB" id="A0A1I5EP43"/>
<sequence length="44" mass="5294">MTFEIIKKNYERKLWNKQMVKTAVIKGVITDKQYKEITGETYEP</sequence>
<name>A0A1I5EP43_9FIRM</name>
<reference evidence="1 2" key="1">
    <citation type="submission" date="2016-10" db="EMBL/GenBank/DDBJ databases">
        <authorList>
            <person name="de Groot N.N."/>
        </authorList>
    </citation>
    <scope>NUCLEOTIDE SEQUENCE [LARGE SCALE GENOMIC DNA]</scope>
    <source>
        <strain evidence="1 2">DSM 1283</strain>
    </source>
</reference>
<keyword evidence="2" id="KW-1185">Reference proteome</keyword>
<evidence type="ECO:0000313" key="2">
    <source>
        <dbReference type="Proteomes" id="UP000198806"/>
    </source>
</evidence>
<accession>A0A1I5EP43</accession>
<dbReference type="Pfam" id="PF09693">
    <property type="entry name" value="Phage_XkdX"/>
    <property type="match status" value="1"/>
</dbReference>
<evidence type="ECO:0000313" key="1">
    <source>
        <dbReference type="EMBL" id="SFO13304.1"/>
    </source>
</evidence>
<dbReference type="EMBL" id="FOWD01000010">
    <property type="protein sequence ID" value="SFO13304.1"/>
    <property type="molecule type" value="Genomic_DNA"/>
</dbReference>
<dbReference type="InterPro" id="IPR010022">
    <property type="entry name" value="XkdX"/>
</dbReference>